<evidence type="ECO:0000256" key="1">
    <source>
        <dbReference type="ARBA" id="ARBA00023015"/>
    </source>
</evidence>
<dbReference type="InterPro" id="IPR036390">
    <property type="entry name" value="WH_DNA-bd_sf"/>
</dbReference>
<dbReference type="SUPFAM" id="SSF46785">
    <property type="entry name" value="Winged helix' DNA-binding domain"/>
    <property type="match status" value="1"/>
</dbReference>
<dbReference type="CDD" id="cd07377">
    <property type="entry name" value="WHTH_GntR"/>
    <property type="match status" value="1"/>
</dbReference>
<dbReference type="InterPro" id="IPR036388">
    <property type="entry name" value="WH-like_DNA-bd_sf"/>
</dbReference>
<evidence type="ECO:0000259" key="4">
    <source>
        <dbReference type="PROSITE" id="PS50949"/>
    </source>
</evidence>
<dbReference type="PRINTS" id="PR00035">
    <property type="entry name" value="HTHGNTR"/>
</dbReference>
<gene>
    <name evidence="5" type="primary">phnF</name>
    <name evidence="5" type="ORF">ACFOGP_05745</name>
</gene>
<keyword evidence="3" id="KW-0804">Transcription</keyword>
<accession>A0ABV7GP04</accession>
<dbReference type="InterPro" id="IPR000524">
    <property type="entry name" value="Tscrpt_reg_HTH_GntR"/>
</dbReference>
<sequence>MTTKSSRKTPLWQAIAGALKGDIAEGRYREGDKLPTESELAERFGVNRHTVRHALSTLVEDGVIRTRRGAGAFVTARPTDYPLGARVRFNQNLLAAGRTPDRKILQVEESVPASPVVADRLGLAAGEQVCVYRGLSLADGQPVALFESHFPAARFAGIGAALRELRSVTQSLARFGVEDYVRQSTRLSARAADATQALHLGLTEGAPLLYSEGVNVDADDVPVEFGRTWFAGDRITLTLGDES</sequence>
<dbReference type="RefSeq" id="WP_275634138.1">
    <property type="nucleotide sequence ID" value="NZ_JARGYD010000007.1"/>
</dbReference>
<reference evidence="6" key="1">
    <citation type="journal article" date="2019" name="Int. J. Syst. Evol. Microbiol.">
        <title>The Global Catalogue of Microorganisms (GCM) 10K type strain sequencing project: providing services to taxonomists for standard genome sequencing and annotation.</title>
        <authorList>
            <consortium name="The Broad Institute Genomics Platform"/>
            <consortium name="The Broad Institute Genome Sequencing Center for Infectious Disease"/>
            <person name="Wu L."/>
            <person name="Ma J."/>
        </authorList>
    </citation>
    <scope>NUCLEOTIDE SEQUENCE [LARGE SCALE GENOMIC DNA]</scope>
    <source>
        <strain evidence="6">KCTC 52366</strain>
    </source>
</reference>
<dbReference type="PROSITE" id="PS50949">
    <property type="entry name" value="HTH_GNTR"/>
    <property type="match status" value="1"/>
</dbReference>
<dbReference type="Proteomes" id="UP001595632">
    <property type="component" value="Unassembled WGS sequence"/>
</dbReference>
<dbReference type="InterPro" id="IPR011663">
    <property type="entry name" value="UTRA"/>
</dbReference>
<proteinExistence type="predicted"/>
<comment type="caution">
    <text evidence="5">The sequence shown here is derived from an EMBL/GenBank/DDBJ whole genome shotgun (WGS) entry which is preliminary data.</text>
</comment>
<dbReference type="SUPFAM" id="SSF64288">
    <property type="entry name" value="Chorismate lyase-like"/>
    <property type="match status" value="1"/>
</dbReference>
<dbReference type="SMART" id="SM00345">
    <property type="entry name" value="HTH_GNTR"/>
    <property type="match status" value="1"/>
</dbReference>
<dbReference type="InterPro" id="IPR050679">
    <property type="entry name" value="Bact_HTH_transcr_reg"/>
</dbReference>
<dbReference type="Gene3D" id="1.10.10.10">
    <property type="entry name" value="Winged helix-like DNA-binding domain superfamily/Winged helix DNA-binding domain"/>
    <property type="match status" value="1"/>
</dbReference>
<dbReference type="InterPro" id="IPR012702">
    <property type="entry name" value="CP_lyase_PhnF"/>
</dbReference>
<dbReference type="NCBIfam" id="TIGR02325">
    <property type="entry name" value="C_P_lyase_phnF"/>
    <property type="match status" value="1"/>
</dbReference>
<name>A0ABV7GP04_9RHOB</name>
<dbReference type="Pfam" id="PF00392">
    <property type="entry name" value="GntR"/>
    <property type="match status" value="1"/>
</dbReference>
<dbReference type="EMBL" id="JBHRTB010000010">
    <property type="protein sequence ID" value="MFC3142201.1"/>
    <property type="molecule type" value="Genomic_DNA"/>
</dbReference>
<evidence type="ECO:0000313" key="6">
    <source>
        <dbReference type="Proteomes" id="UP001595632"/>
    </source>
</evidence>
<feature type="domain" description="HTH gntR-type" evidence="4">
    <location>
        <begin position="9"/>
        <end position="77"/>
    </location>
</feature>
<keyword evidence="1" id="KW-0805">Transcription regulation</keyword>
<dbReference type="Gene3D" id="3.40.1410.10">
    <property type="entry name" value="Chorismate lyase-like"/>
    <property type="match status" value="1"/>
</dbReference>
<evidence type="ECO:0000256" key="3">
    <source>
        <dbReference type="ARBA" id="ARBA00023163"/>
    </source>
</evidence>
<dbReference type="PANTHER" id="PTHR44846:SF1">
    <property type="entry name" value="MANNOSYL-D-GLYCERATE TRANSPORT_METABOLISM SYSTEM REPRESSOR MNGR-RELATED"/>
    <property type="match status" value="1"/>
</dbReference>
<evidence type="ECO:0000256" key="2">
    <source>
        <dbReference type="ARBA" id="ARBA00023125"/>
    </source>
</evidence>
<organism evidence="5 6">
    <name type="scientific">Psychromarinibacter halotolerans</name>
    <dbReference type="NCBI Taxonomy" id="1775175"/>
    <lineage>
        <taxon>Bacteria</taxon>
        <taxon>Pseudomonadati</taxon>
        <taxon>Pseudomonadota</taxon>
        <taxon>Alphaproteobacteria</taxon>
        <taxon>Rhodobacterales</taxon>
        <taxon>Paracoccaceae</taxon>
        <taxon>Psychromarinibacter</taxon>
    </lineage>
</organism>
<dbReference type="InterPro" id="IPR028978">
    <property type="entry name" value="Chorismate_lyase_/UTRA_dom_sf"/>
</dbReference>
<keyword evidence="2" id="KW-0238">DNA-binding</keyword>
<dbReference type="SMART" id="SM00866">
    <property type="entry name" value="UTRA"/>
    <property type="match status" value="1"/>
</dbReference>
<protein>
    <submittedName>
        <fullName evidence="5">Phosphonate metabolism transcriptional regulator PhnF</fullName>
    </submittedName>
</protein>
<dbReference type="Pfam" id="PF07702">
    <property type="entry name" value="UTRA"/>
    <property type="match status" value="1"/>
</dbReference>
<dbReference type="PANTHER" id="PTHR44846">
    <property type="entry name" value="MANNOSYL-D-GLYCERATE TRANSPORT/METABOLISM SYSTEM REPRESSOR MNGR-RELATED"/>
    <property type="match status" value="1"/>
</dbReference>
<keyword evidence="6" id="KW-1185">Reference proteome</keyword>
<evidence type="ECO:0000313" key="5">
    <source>
        <dbReference type="EMBL" id="MFC3142201.1"/>
    </source>
</evidence>